<accession>A0A150J114</accession>
<organism evidence="2 4">
    <name type="scientific">Candidatus Methanofastidiosum methylothiophilum</name>
    <dbReference type="NCBI Taxonomy" id="1705564"/>
    <lineage>
        <taxon>Archaea</taxon>
        <taxon>Methanobacteriati</taxon>
        <taxon>Methanobacteriota</taxon>
        <taxon>Stenosarchaea group</taxon>
        <taxon>Candidatus Methanofastidiosia</taxon>
        <taxon>Candidatus Methanofastidiosales</taxon>
        <taxon>Candidatus Methanofastidiosaceae</taxon>
        <taxon>Candidatus Methanofastidiosum</taxon>
    </lineage>
</organism>
<accession>A0A150ITR1</accession>
<comment type="caution">
    <text evidence="2">The sequence shown here is derived from an EMBL/GenBank/DDBJ whole genome shotgun (WGS) entry which is preliminary data.</text>
</comment>
<sequence length="78" mass="9092">METVRQTIRVPKSHEVKIKIPDHIKENDAIEIVLISGLEDRKRGLEELKKAIEDKLFLEDLNECIDDFKYVDAEGLEE</sequence>
<proteinExistence type="predicted"/>
<dbReference type="Proteomes" id="UP000092403">
    <property type="component" value="Unassembled WGS sequence"/>
</dbReference>
<dbReference type="EMBL" id="LNGF01000008">
    <property type="protein sequence ID" value="KYC48265.1"/>
    <property type="molecule type" value="Genomic_DNA"/>
</dbReference>
<dbReference type="Proteomes" id="UP000091929">
    <property type="component" value="Unassembled WGS sequence"/>
</dbReference>
<reference evidence="4 5" key="1">
    <citation type="journal article" date="2016" name="ISME J.">
        <title>Chasing the elusive Euryarchaeota class WSA2: genomes reveal a uniquely fastidious methyl-reducing methanogen.</title>
        <authorList>
            <person name="Nobu M.K."/>
            <person name="Narihiro T."/>
            <person name="Kuroda K."/>
            <person name="Mei R."/>
            <person name="Liu W.T."/>
        </authorList>
    </citation>
    <scope>NUCLEOTIDE SEQUENCE [LARGE SCALE GENOMIC DNA]</scope>
    <source>
        <strain evidence="1">B03fssc0709_Meth_Bin005</strain>
        <strain evidence="2">B15fssc0709_Meth_Bin003</strain>
        <strain evidence="3">BMIXfssc0709_Meth_Bin006</strain>
    </source>
</reference>
<dbReference type="Proteomes" id="UP000092401">
    <property type="component" value="Unassembled WGS sequence"/>
</dbReference>
<accession>A0A150ILR4</accession>
<name>A0A150ITR1_9EURY</name>
<protein>
    <submittedName>
        <fullName evidence="2">Uncharacterized protein</fullName>
    </submittedName>
</protein>
<evidence type="ECO:0000313" key="4">
    <source>
        <dbReference type="Proteomes" id="UP000091929"/>
    </source>
</evidence>
<gene>
    <name evidence="1" type="ORF">APG10_00360</name>
    <name evidence="2" type="ORF">APG11_00504</name>
    <name evidence="3" type="ORF">APG12_00485</name>
</gene>
<dbReference type="AlphaFoldDB" id="A0A150ITR1"/>
<dbReference type="EMBL" id="LNGE01000007">
    <property type="protein sequence ID" value="KYC45950.1"/>
    <property type="molecule type" value="Genomic_DNA"/>
</dbReference>
<evidence type="ECO:0000313" key="1">
    <source>
        <dbReference type="EMBL" id="KYC45950.1"/>
    </source>
</evidence>
<evidence type="ECO:0000313" key="5">
    <source>
        <dbReference type="Proteomes" id="UP000092401"/>
    </source>
</evidence>
<evidence type="ECO:0000313" key="3">
    <source>
        <dbReference type="EMBL" id="KYC50922.1"/>
    </source>
</evidence>
<evidence type="ECO:0000313" key="2">
    <source>
        <dbReference type="EMBL" id="KYC48265.1"/>
    </source>
</evidence>
<dbReference type="EMBL" id="LNJC01000006">
    <property type="protein sequence ID" value="KYC50922.1"/>
    <property type="molecule type" value="Genomic_DNA"/>
</dbReference>